<dbReference type="AlphaFoldDB" id="A0A7Z2NVE9"/>
<evidence type="ECO:0000313" key="2">
    <source>
        <dbReference type="EMBL" id="QHL90533.1"/>
    </source>
</evidence>
<gene>
    <name evidence="2" type="ORF">GVO57_06355</name>
</gene>
<keyword evidence="3" id="KW-1185">Reference proteome</keyword>
<dbReference type="RefSeq" id="WP_160592461.1">
    <property type="nucleotide sequence ID" value="NZ_CP047895.1"/>
</dbReference>
<dbReference type="Proteomes" id="UP000464468">
    <property type="component" value="Chromosome"/>
</dbReference>
<evidence type="ECO:0008006" key="4">
    <source>
        <dbReference type="Google" id="ProtNLM"/>
    </source>
</evidence>
<proteinExistence type="predicted"/>
<feature type="signal peptide" evidence="1">
    <location>
        <begin position="1"/>
        <end position="35"/>
    </location>
</feature>
<protein>
    <recommendedName>
        <fullName evidence="4">Outer membrane protein beta-barrel domain-containing protein</fullName>
    </recommendedName>
</protein>
<dbReference type="EMBL" id="CP047895">
    <property type="protein sequence ID" value="QHL90533.1"/>
    <property type="molecule type" value="Genomic_DNA"/>
</dbReference>
<name>A0A7Z2NVE9_9SPHN</name>
<organism evidence="2 3">
    <name type="scientific">Sphingomonas changnyeongensis</name>
    <dbReference type="NCBI Taxonomy" id="2698679"/>
    <lineage>
        <taxon>Bacteria</taxon>
        <taxon>Pseudomonadati</taxon>
        <taxon>Pseudomonadota</taxon>
        <taxon>Alphaproteobacteria</taxon>
        <taxon>Sphingomonadales</taxon>
        <taxon>Sphingomonadaceae</taxon>
        <taxon>Sphingomonas</taxon>
    </lineage>
</organism>
<reference evidence="2 3" key="1">
    <citation type="submission" date="2020-01" db="EMBL/GenBank/DDBJ databases">
        <title>Sphingomonas sp. C33 whole genome sequece.</title>
        <authorList>
            <person name="Park C."/>
        </authorList>
    </citation>
    <scope>NUCLEOTIDE SEQUENCE [LARGE SCALE GENOMIC DNA]</scope>
    <source>
        <strain evidence="2 3">C33</strain>
    </source>
</reference>
<keyword evidence="1" id="KW-0732">Signal</keyword>
<dbReference type="KEGG" id="schy:GVO57_06355"/>
<evidence type="ECO:0000313" key="3">
    <source>
        <dbReference type="Proteomes" id="UP000464468"/>
    </source>
</evidence>
<accession>A0A7Z2NVE9</accession>
<sequence length="106" mass="11037">MQLNNMCREAKGRAHMMLKAAIAVAIAVTSSPCLAQVDAALFAGAHVGASAGAVAEDLVGGVDRTRSFILRGGAELALSKTVGVRLEFEHLDGSRNGLMLGMPIRF</sequence>
<feature type="chain" id="PRO_5030817583" description="Outer membrane protein beta-barrel domain-containing protein" evidence="1">
    <location>
        <begin position="36"/>
        <end position="106"/>
    </location>
</feature>
<evidence type="ECO:0000256" key="1">
    <source>
        <dbReference type="SAM" id="SignalP"/>
    </source>
</evidence>